<keyword evidence="1" id="KW-1133">Transmembrane helix</keyword>
<dbReference type="Proteomes" id="UP001285921">
    <property type="component" value="Unassembled WGS sequence"/>
</dbReference>
<evidence type="ECO:0000256" key="2">
    <source>
        <dbReference type="SAM" id="SignalP"/>
    </source>
</evidence>
<comment type="caution">
    <text evidence="3">The sequence shown here is derived from an EMBL/GenBank/DDBJ whole genome shotgun (WGS) entry which is preliminary data.</text>
</comment>
<keyword evidence="4" id="KW-1185">Reference proteome</keyword>
<feature type="signal peptide" evidence="2">
    <location>
        <begin position="1"/>
        <end position="31"/>
    </location>
</feature>
<dbReference type="RefSeq" id="WP_317981013.1">
    <property type="nucleotide sequence ID" value="NZ_BTCL01000015.1"/>
</dbReference>
<keyword evidence="2" id="KW-0732">Signal</keyword>
<gene>
    <name evidence="3" type="ORF">PghCCS26_39840</name>
</gene>
<name>A0ABQ6NQK9_9BACL</name>
<dbReference type="EMBL" id="BTCL01000015">
    <property type="protein sequence ID" value="GMK46855.1"/>
    <property type="molecule type" value="Genomic_DNA"/>
</dbReference>
<evidence type="ECO:0000313" key="3">
    <source>
        <dbReference type="EMBL" id="GMK46855.1"/>
    </source>
</evidence>
<evidence type="ECO:0000313" key="4">
    <source>
        <dbReference type="Proteomes" id="UP001285921"/>
    </source>
</evidence>
<feature type="transmembrane region" description="Helical" evidence="1">
    <location>
        <begin position="488"/>
        <end position="508"/>
    </location>
</feature>
<evidence type="ECO:0008006" key="5">
    <source>
        <dbReference type="Google" id="ProtNLM"/>
    </source>
</evidence>
<organism evidence="3 4">
    <name type="scientific">Paenibacillus glycanilyticus</name>
    <dbReference type="NCBI Taxonomy" id="126569"/>
    <lineage>
        <taxon>Bacteria</taxon>
        <taxon>Bacillati</taxon>
        <taxon>Bacillota</taxon>
        <taxon>Bacilli</taxon>
        <taxon>Bacillales</taxon>
        <taxon>Paenibacillaceae</taxon>
        <taxon>Paenibacillus</taxon>
    </lineage>
</organism>
<protein>
    <recommendedName>
        <fullName evidence="5">DUF2334 domain-containing protein</fullName>
    </recommendedName>
</protein>
<reference evidence="3 4" key="1">
    <citation type="submission" date="2023-05" db="EMBL/GenBank/DDBJ databases">
        <title>Draft genome of Paenibacillus sp. CCS26.</title>
        <authorList>
            <person name="Akita H."/>
            <person name="Shinto Y."/>
            <person name="Kimura Z."/>
        </authorList>
    </citation>
    <scope>NUCLEOTIDE SEQUENCE [LARGE SCALE GENOMIC DNA]</scope>
    <source>
        <strain evidence="3 4">CCS26</strain>
    </source>
</reference>
<keyword evidence="1" id="KW-0472">Membrane</keyword>
<sequence>MRRRTGIKLWVLVLLCLSLPAAVLIPAPASAAQDSAKAARVLLVYDSLGVDTPAAGNIETLQRLLLSLGATVTTVASDAYKPEMAKDNAKLITVCNTEDLCGSITHGMTDFTGEWLHIGANPPEVLRGKLALKTETASRQSLKLSVSGLSEDHIFVNRLAYITEGKGETYGQITSSEGAIQTPYAVSAGGYAYVPYFQSGNLSELAIAYVLRTWLKADAPTQSYLLIGGITPFIDLDKLETLSEQLYNAGIPFLVSVSPLFNNTDYPAMKRYVAALQAVQAHNGSVLVQVPTPTSAGQDPSILKAQMDGFLNHLADAGIAPLGMTGDMKRAQGKEEREAGFAFSDTTILFANESGKASGQTEAVQPFAASPYTMPAKVLLRISRENKIWPAFPVNLAVTFDWFESDASQEEAVREAAGSWLPFADFKSEMHSLSSSAHKAESRSGALLLDGKPADLQDQAEPEEQAPVVSQPEQKVTFHALFSVQNRILIVLIITTLMLFAVFLLIGYRLYKKKYYKSGGGL</sequence>
<feature type="chain" id="PRO_5046304714" description="DUF2334 domain-containing protein" evidence="2">
    <location>
        <begin position="32"/>
        <end position="522"/>
    </location>
</feature>
<keyword evidence="1" id="KW-0812">Transmembrane</keyword>
<proteinExistence type="predicted"/>
<accession>A0ABQ6NQK9</accession>
<evidence type="ECO:0000256" key="1">
    <source>
        <dbReference type="SAM" id="Phobius"/>
    </source>
</evidence>